<evidence type="ECO:0000313" key="2">
    <source>
        <dbReference type="EMBL" id="GFH27218.1"/>
    </source>
</evidence>
<feature type="region of interest" description="Disordered" evidence="1">
    <location>
        <begin position="83"/>
        <end position="103"/>
    </location>
</feature>
<name>A0A6A0A4G9_HAELA</name>
<accession>A0A6A0A4G9</accession>
<dbReference type="EMBL" id="BLLF01003394">
    <property type="protein sequence ID" value="GFH27218.1"/>
    <property type="molecule type" value="Genomic_DNA"/>
</dbReference>
<evidence type="ECO:0000313" key="3">
    <source>
        <dbReference type="Proteomes" id="UP000485058"/>
    </source>
</evidence>
<protein>
    <submittedName>
        <fullName evidence="2">Uncharacterized protein</fullName>
    </submittedName>
</protein>
<organism evidence="2 3">
    <name type="scientific">Haematococcus lacustris</name>
    <name type="common">Green alga</name>
    <name type="synonym">Haematococcus pluvialis</name>
    <dbReference type="NCBI Taxonomy" id="44745"/>
    <lineage>
        <taxon>Eukaryota</taxon>
        <taxon>Viridiplantae</taxon>
        <taxon>Chlorophyta</taxon>
        <taxon>core chlorophytes</taxon>
        <taxon>Chlorophyceae</taxon>
        <taxon>CS clade</taxon>
        <taxon>Chlamydomonadales</taxon>
        <taxon>Haematococcaceae</taxon>
        <taxon>Haematococcus</taxon>
    </lineage>
</organism>
<comment type="caution">
    <text evidence="2">The sequence shown here is derived from an EMBL/GenBank/DDBJ whole genome shotgun (WGS) entry which is preliminary data.</text>
</comment>
<keyword evidence="3" id="KW-1185">Reference proteome</keyword>
<feature type="compositionally biased region" description="Polar residues" evidence="1">
    <location>
        <begin position="94"/>
        <end position="103"/>
    </location>
</feature>
<sequence>MEHHKIGTERIVFVDERAVAASHSFPLSPDDLIARAKRVLAAGVHKSDELDEGSFEFSVLLAAASRPEGTHLGPFKGKLPFEIPPSKKRVRGPPQTSSLTFNEQGKVVGHTMGYVMDR</sequence>
<proteinExistence type="predicted"/>
<dbReference type="Proteomes" id="UP000485058">
    <property type="component" value="Unassembled WGS sequence"/>
</dbReference>
<reference evidence="2 3" key="1">
    <citation type="submission" date="2020-02" db="EMBL/GenBank/DDBJ databases">
        <title>Draft genome sequence of Haematococcus lacustris strain NIES-144.</title>
        <authorList>
            <person name="Morimoto D."/>
            <person name="Nakagawa S."/>
            <person name="Yoshida T."/>
            <person name="Sawayama S."/>
        </authorList>
    </citation>
    <scope>NUCLEOTIDE SEQUENCE [LARGE SCALE GENOMIC DNA]</scope>
    <source>
        <strain evidence="2 3">NIES-144</strain>
    </source>
</reference>
<gene>
    <name evidence="2" type="ORF">HaLaN_25506</name>
</gene>
<evidence type="ECO:0000256" key="1">
    <source>
        <dbReference type="SAM" id="MobiDB-lite"/>
    </source>
</evidence>
<dbReference type="AlphaFoldDB" id="A0A6A0A4G9"/>
<feature type="non-terminal residue" evidence="2">
    <location>
        <position position="118"/>
    </location>
</feature>